<dbReference type="PANTHER" id="PTHR46481:SF10">
    <property type="entry name" value="ZINC FINGER BED DOMAIN-CONTAINING PROTEIN 39"/>
    <property type="match status" value="1"/>
</dbReference>
<evidence type="ECO:0000256" key="2">
    <source>
        <dbReference type="ARBA" id="ARBA00022723"/>
    </source>
</evidence>
<dbReference type="PANTHER" id="PTHR46481">
    <property type="entry name" value="ZINC FINGER BED DOMAIN-CONTAINING PROTEIN 4"/>
    <property type="match status" value="1"/>
</dbReference>
<keyword evidence="3" id="KW-0863">Zinc-finger</keyword>
<dbReference type="InterPro" id="IPR052035">
    <property type="entry name" value="ZnF_BED_domain_contain"/>
</dbReference>
<dbReference type="GO" id="GO:0005634">
    <property type="term" value="C:nucleus"/>
    <property type="evidence" value="ECO:0007669"/>
    <property type="project" value="UniProtKB-SubCell"/>
</dbReference>
<dbReference type="InterPro" id="IPR012337">
    <property type="entry name" value="RNaseH-like_sf"/>
</dbReference>
<evidence type="ECO:0000256" key="4">
    <source>
        <dbReference type="ARBA" id="ARBA00022833"/>
    </source>
</evidence>
<dbReference type="SUPFAM" id="SSF53098">
    <property type="entry name" value="Ribonuclease H-like"/>
    <property type="match status" value="1"/>
</dbReference>
<evidence type="ECO:0000259" key="6">
    <source>
        <dbReference type="Pfam" id="PF05699"/>
    </source>
</evidence>
<dbReference type="InterPro" id="IPR008906">
    <property type="entry name" value="HATC_C_dom"/>
</dbReference>
<sequence length="340" mass="37263">MASVALPPQCTMCTAILWSGRAFADIGVPSLGCLAHTLQLVVIKGLLAQRSIINAVANTRKLVGHFKHSPKAYSILEDIQEELKMPTRLQQDVPSLLTQKRPLSVYAADHDIPCMPSANQWALMEKAVVVLSPTASAADVIPAITVLKRHLSREESTDAGIKTMKITLLEAVTERFDYVETEPIYSKERQILHKSRPPEACQEALIREVEIMGRKRKAASEVSTEEPQRKSPCRGGVSLSCAAANSSFAGLYDEILEGSVVESRPVSTSAAVTQVEAYLAEQTIPRSENPLHYWRAHAAQQPALADTATKFLCAPCTSVDSERLFSAVTCRYSDMPLLRH</sequence>
<evidence type="ECO:0000256" key="3">
    <source>
        <dbReference type="ARBA" id="ARBA00022771"/>
    </source>
</evidence>
<evidence type="ECO:0000313" key="7">
    <source>
        <dbReference type="EMBL" id="KAK0144820.1"/>
    </source>
</evidence>
<name>A0AA47MRF6_MERPO</name>
<accession>A0AA47MRF6</accession>
<evidence type="ECO:0000256" key="5">
    <source>
        <dbReference type="ARBA" id="ARBA00023242"/>
    </source>
</evidence>
<reference evidence="7" key="1">
    <citation type="journal article" date="2023" name="Front. Mar. Sci.">
        <title>A new Merluccius polli reference genome to investigate the effects of global change in West African waters.</title>
        <authorList>
            <person name="Mateo J.L."/>
            <person name="Blanco-Fernandez C."/>
            <person name="Garcia-Vazquez E."/>
            <person name="Machado-Schiaffino G."/>
        </authorList>
    </citation>
    <scope>NUCLEOTIDE SEQUENCE</scope>
    <source>
        <strain evidence="7">C29</strain>
        <tissue evidence="7">Fin</tissue>
    </source>
</reference>
<dbReference type="GO" id="GO:0046983">
    <property type="term" value="F:protein dimerization activity"/>
    <property type="evidence" value="ECO:0007669"/>
    <property type="project" value="InterPro"/>
</dbReference>
<keyword evidence="2" id="KW-0479">Metal-binding</keyword>
<evidence type="ECO:0000256" key="1">
    <source>
        <dbReference type="ARBA" id="ARBA00004123"/>
    </source>
</evidence>
<keyword evidence="4" id="KW-0862">Zinc</keyword>
<dbReference type="GO" id="GO:0008270">
    <property type="term" value="F:zinc ion binding"/>
    <property type="evidence" value="ECO:0007669"/>
    <property type="project" value="UniProtKB-KW"/>
</dbReference>
<dbReference type="EMBL" id="JAOPHQ010002967">
    <property type="protein sequence ID" value="KAK0144820.1"/>
    <property type="molecule type" value="Genomic_DNA"/>
</dbReference>
<evidence type="ECO:0000313" key="8">
    <source>
        <dbReference type="Proteomes" id="UP001174136"/>
    </source>
</evidence>
<protein>
    <submittedName>
        <fullName evidence="7">Zinc finger BED domain-containing protein 4</fullName>
    </submittedName>
</protein>
<keyword evidence="8" id="KW-1185">Reference proteome</keyword>
<feature type="domain" description="HAT C-terminal dimerisation" evidence="6">
    <location>
        <begin position="275"/>
        <end position="327"/>
    </location>
</feature>
<proteinExistence type="predicted"/>
<comment type="caution">
    <text evidence="7">The sequence shown here is derived from an EMBL/GenBank/DDBJ whole genome shotgun (WGS) entry which is preliminary data.</text>
</comment>
<gene>
    <name evidence="7" type="primary">ZBED4_14</name>
    <name evidence="7" type="ORF">N1851_016607</name>
</gene>
<comment type="subcellular location">
    <subcellularLocation>
        <location evidence="1">Nucleus</location>
    </subcellularLocation>
</comment>
<organism evidence="7 8">
    <name type="scientific">Merluccius polli</name>
    <name type="common">Benguela hake</name>
    <name type="synonym">Merluccius cadenati</name>
    <dbReference type="NCBI Taxonomy" id="89951"/>
    <lineage>
        <taxon>Eukaryota</taxon>
        <taxon>Metazoa</taxon>
        <taxon>Chordata</taxon>
        <taxon>Craniata</taxon>
        <taxon>Vertebrata</taxon>
        <taxon>Euteleostomi</taxon>
        <taxon>Actinopterygii</taxon>
        <taxon>Neopterygii</taxon>
        <taxon>Teleostei</taxon>
        <taxon>Neoteleostei</taxon>
        <taxon>Acanthomorphata</taxon>
        <taxon>Zeiogadaria</taxon>
        <taxon>Gadariae</taxon>
        <taxon>Gadiformes</taxon>
        <taxon>Gadoidei</taxon>
        <taxon>Merlucciidae</taxon>
        <taxon>Merluccius</taxon>
    </lineage>
</organism>
<keyword evidence="5" id="KW-0539">Nucleus</keyword>
<dbReference type="Proteomes" id="UP001174136">
    <property type="component" value="Unassembled WGS sequence"/>
</dbReference>
<dbReference type="AlphaFoldDB" id="A0AA47MRF6"/>
<dbReference type="Pfam" id="PF05699">
    <property type="entry name" value="Dimer_Tnp_hAT"/>
    <property type="match status" value="1"/>
</dbReference>